<accession>A0A9X3NKY0</accession>
<dbReference type="InterPro" id="IPR006059">
    <property type="entry name" value="SBP"/>
</dbReference>
<organism evidence="5 6">
    <name type="scientific">Streptomonospora mangrovi</name>
    <dbReference type="NCBI Taxonomy" id="2883123"/>
    <lineage>
        <taxon>Bacteria</taxon>
        <taxon>Bacillati</taxon>
        <taxon>Actinomycetota</taxon>
        <taxon>Actinomycetes</taxon>
        <taxon>Streptosporangiales</taxon>
        <taxon>Nocardiopsidaceae</taxon>
        <taxon>Streptomonospora</taxon>
    </lineage>
</organism>
<evidence type="ECO:0000256" key="2">
    <source>
        <dbReference type="ARBA" id="ARBA00022448"/>
    </source>
</evidence>
<dbReference type="PROSITE" id="PS51257">
    <property type="entry name" value="PROKAR_LIPOPROTEIN"/>
    <property type="match status" value="1"/>
</dbReference>
<reference evidence="5" key="1">
    <citation type="submission" date="2021-10" db="EMBL/GenBank/DDBJ databases">
        <title>Streptomonospora sp. nov., isolated from mangrove soil.</title>
        <authorList>
            <person name="Chen X."/>
            <person name="Ge X."/>
            <person name="Liu W."/>
        </authorList>
    </citation>
    <scope>NUCLEOTIDE SEQUENCE</scope>
    <source>
        <strain evidence="5">S1-112</strain>
    </source>
</reference>
<dbReference type="Gene3D" id="3.40.190.10">
    <property type="entry name" value="Periplasmic binding protein-like II"/>
    <property type="match status" value="2"/>
</dbReference>
<evidence type="ECO:0000256" key="3">
    <source>
        <dbReference type="ARBA" id="ARBA00022729"/>
    </source>
</evidence>
<sequence length="430" mass="45972">MRSLKTATVTTAVLLAAAACGQGGSGGGTDPSEAPESLTVWVMGTANDPLKEYFDTVEQRYQETYPETAVEVEFIPWPDAQQSINNALAGGDAPDVLEVGNDQVANWAAQGAVLDITSHAEEWDAVADMDQAAVEYGTYDGAQYGIPWFAGVRTLYYRADWLEDIGMEPPTTWDELVEVAKAIEEEKDVPGFAAPTDFTNGIASFIWSNGGEIATREGDSWQGQLTSPETQEAIEFYAGLTAEEEVSPQSYVGENELVPLADMANGEVGMYIDGGWALTSMEEQAEDPAVLEEIGAAPIPGAEGTAPAFAGGSALTVFATTEHPDFAFELLKVMGDKEGGKGYADAAGYFPAYPEMLDDESYQSDPLTAAAAEQMRNTKFFPTTPNWNAADQDGKILPGAVLDIVRGEDPDEVLQAANEELTQVLNEPVE</sequence>
<keyword evidence="3 4" id="KW-0732">Signal</keyword>
<gene>
    <name evidence="5" type="ORF">LG943_06395</name>
</gene>
<dbReference type="RefSeq" id="WP_270071246.1">
    <property type="nucleotide sequence ID" value="NZ_JAJAQC010000008.1"/>
</dbReference>
<dbReference type="SUPFAM" id="SSF53850">
    <property type="entry name" value="Periplasmic binding protein-like II"/>
    <property type="match status" value="1"/>
</dbReference>
<comment type="similarity">
    <text evidence="1">Belongs to the bacterial solute-binding protein 1 family.</text>
</comment>
<dbReference type="AlphaFoldDB" id="A0A9X3NKY0"/>
<evidence type="ECO:0000313" key="6">
    <source>
        <dbReference type="Proteomes" id="UP001140076"/>
    </source>
</evidence>
<dbReference type="Pfam" id="PF01547">
    <property type="entry name" value="SBP_bac_1"/>
    <property type="match status" value="1"/>
</dbReference>
<evidence type="ECO:0000313" key="5">
    <source>
        <dbReference type="EMBL" id="MDA0563956.1"/>
    </source>
</evidence>
<comment type="caution">
    <text evidence="5">The sequence shown here is derived from an EMBL/GenBank/DDBJ whole genome shotgun (WGS) entry which is preliminary data.</text>
</comment>
<dbReference type="PANTHER" id="PTHR30061:SF50">
    <property type="entry name" value="MALTOSE_MALTODEXTRIN-BINDING PERIPLASMIC PROTEIN"/>
    <property type="match status" value="1"/>
</dbReference>
<proteinExistence type="inferred from homology"/>
<dbReference type="PANTHER" id="PTHR30061">
    <property type="entry name" value="MALTOSE-BINDING PERIPLASMIC PROTEIN"/>
    <property type="match status" value="1"/>
</dbReference>
<dbReference type="GO" id="GO:0055052">
    <property type="term" value="C:ATP-binding cassette (ABC) transporter complex, substrate-binding subunit-containing"/>
    <property type="evidence" value="ECO:0007669"/>
    <property type="project" value="TreeGrafter"/>
</dbReference>
<keyword evidence="2" id="KW-0813">Transport</keyword>
<protein>
    <submittedName>
        <fullName evidence="5">Extracellular solute-binding protein</fullName>
    </submittedName>
</protein>
<feature type="signal peptide" evidence="4">
    <location>
        <begin position="1"/>
        <end position="21"/>
    </location>
</feature>
<keyword evidence="6" id="KW-1185">Reference proteome</keyword>
<dbReference type="Proteomes" id="UP001140076">
    <property type="component" value="Unassembled WGS sequence"/>
</dbReference>
<feature type="chain" id="PRO_5040983160" evidence="4">
    <location>
        <begin position="22"/>
        <end position="430"/>
    </location>
</feature>
<dbReference type="GO" id="GO:0015768">
    <property type="term" value="P:maltose transport"/>
    <property type="evidence" value="ECO:0007669"/>
    <property type="project" value="TreeGrafter"/>
</dbReference>
<dbReference type="GO" id="GO:0042956">
    <property type="term" value="P:maltodextrin transmembrane transport"/>
    <property type="evidence" value="ECO:0007669"/>
    <property type="project" value="TreeGrafter"/>
</dbReference>
<name>A0A9X3NKY0_9ACTN</name>
<dbReference type="GO" id="GO:1901982">
    <property type="term" value="F:maltose binding"/>
    <property type="evidence" value="ECO:0007669"/>
    <property type="project" value="TreeGrafter"/>
</dbReference>
<evidence type="ECO:0000256" key="1">
    <source>
        <dbReference type="ARBA" id="ARBA00008520"/>
    </source>
</evidence>
<dbReference type="EMBL" id="JAJAQC010000008">
    <property type="protein sequence ID" value="MDA0563956.1"/>
    <property type="molecule type" value="Genomic_DNA"/>
</dbReference>
<evidence type="ECO:0000256" key="4">
    <source>
        <dbReference type="SAM" id="SignalP"/>
    </source>
</evidence>